<dbReference type="InterPro" id="IPR007278">
    <property type="entry name" value="DUF397"/>
</dbReference>
<gene>
    <name evidence="2" type="ORF">LZ495_04635</name>
</gene>
<comment type="caution">
    <text evidence="2">The sequence shown here is derived from an EMBL/GenBank/DDBJ whole genome shotgun (WGS) entry which is preliminary data.</text>
</comment>
<feature type="domain" description="DUF397" evidence="1">
    <location>
        <begin position="7"/>
        <end position="51"/>
    </location>
</feature>
<accession>A0AA41PVA2</accession>
<evidence type="ECO:0000259" key="1">
    <source>
        <dbReference type="Pfam" id="PF04149"/>
    </source>
</evidence>
<organism evidence="2 3">
    <name type="scientific">Yinghuangia soli</name>
    <dbReference type="NCBI Taxonomy" id="2908204"/>
    <lineage>
        <taxon>Bacteria</taxon>
        <taxon>Bacillati</taxon>
        <taxon>Actinomycetota</taxon>
        <taxon>Actinomycetes</taxon>
        <taxon>Kitasatosporales</taxon>
        <taxon>Streptomycetaceae</taxon>
        <taxon>Yinghuangia</taxon>
    </lineage>
</organism>
<name>A0AA41PVA2_9ACTN</name>
<keyword evidence="3" id="KW-1185">Reference proteome</keyword>
<evidence type="ECO:0000313" key="3">
    <source>
        <dbReference type="Proteomes" id="UP001165378"/>
    </source>
</evidence>
<dbReference type="Proteomes" id="UP001165378">
    <property type="component" value="Unassembled WGS sequence"/>
</dbReference>
<dbReference type="Pfam" id="PF04149">
    <property type="entry name" value="DUF397"/>
    <property type="match status" value="1"/>
</dbReference>
<sequence length="57" mass="6143">MDRRAVSAGDNGCGDVAGLPRYAGVRDSKEHCRGHLEVSHSAWAEFTAGVRRSSPCR</sequence>
<proteinExistence type="predicted"/>
<dbReference type="AlphaFoldDB" id="A0AA41PVA2"/>
<reference evidence="2" key="1">
    <citation type="submission" date="2022-01" db="EMBL/GenBank/DDBJ databases">
        <title>Genome-Based Taxonomic Classification of the Phylum Actinobacteria.</title>
        <authorList>
            <person name="Gao Y."/>
        </authorList>
    </citation>
    <scope>NUCLEOTIDE SEQUENCE</scope>
    <source>
        <strain evidence="2">KLBMP 8922</strain>
    </source>
</reference>
<dbReference type="EMBL" id="JAKFHA010000002">
    <property type="protein sequence ID" value="MCF2526508.1"/>
    <property type="molecule type" value="Genomic_DNA"/>
</dbReference>
<dbReference type="RefSeq" id="WP_235050616.1">
    <property type="nucleotide sequence ID" value="NZ_JAKFHA010000002.1"/>
</dbReference>
<protein>
    <submittedName>
        <fullName evidence="2">DUF397 domain-containing protein</fullName>
    </submittedName>
</protein>
<evidence type="ECO:0000313" key="2">
    <source>
        <dbReference type="EMBL" id="MCF2526508.1"/>
    </source>
</evidence>